<dbReference type="RefSeq" id="WP_187328847.1">
    <property type="nucleotide sequence ID" value="NZ_BMIU01000013.1"/>
</dbReference>
<sequence length="886" mass="102187">MRTYVVFHMVFFVLGQVIAQQDTTWFDQDWEETTKDSAAFYRPTPQPKGNGFSLVDYYISGAMQMEGISLSKDEEVFEGVVKWYHENGQLKQKATYETGVLHGEFVDYYNGEPYATAQYTNGKVSEGLILTFNQDYQCYRLLEYQDGKAVREKLFLEMPEKGMIIDSQIKKGDEKNLLRVSYYDGKGNALGEIEMNADDVQDPSVYDGVQINYYYAPIKQKSAMVYDKGALQEGTVWYASGEVREKITVENDTIHRVYFDEDGKALGELTSTEGEGQGWYSSLGGPVEGILIKFSESYFHDKPTILYKEQYRKGSLVEREDFYENGEIQLRSVYGEDGLAKTISYNKEGQVTHQLIYKDGEPFEGSFYDSNKNEAFTYVQGELTKKSSLYEDGSNFESREGNKSVFYDQKGEVIGELTYKPNKYGDNVPYNGTLFQLNYKGRLYMEEDYQEGIRTRHAYYSYSSNKDKMIKESETFYDGKGKKARYKYYYKSGGLREDIIYANGYEEKSTTVYDEKGNILAEMTYLPDRHGTEYTFFRDRDDVQYIKKYNEDGRLIYEKRYGEDYSEKDRHGNYLIFLEEEIDYDGEAHFYDLHGEVLAEATYRDAEPWEGVVKDGTAYEYRLTPYAAGEKHGEEKRILHSGGSAPIVIERTNYVNGSRHGKHTTYNRNGGLESEENYSDGLLDGECVYYNEEGAVRNRIVYKGGKPMDGLVISYYASYQKPLSTKRSFYKEGTLYKIEKWTEDKLSQQIMIDGNQINAAIYDEQGHEKAKFNVVDAENKTGEVTYTNTNSNNQKVVERGEFKDGLPLSGSFYLHEFTVGYQSIKQDEAIAKIKLEVTDDEYSISALDEDGTVVFSVIEKKGLETSYFLEKILDPYSFYYNVMPEF</sequence>
<dbReference type="SUPFAM" id="SSF82185">
    <property type="entry name" value="Histone H3 K4-specific methyltransferase SET7/9 N-terminal domain"/>
    <property type="match status" value="2"/>
</dbReference>
<protein>
    <recommendedName>
        <fullName evidence="4">Antitoxin component YwqK of the YwqJK toxin-antitoxin module</fullName>
    </recommendedName>
</protein>
<evidence type="ECO:0008006" key="4">
    <source>
        <dbReference type="Google" id="ProtNLM"/>
    </source>
</evidence>
<feature type="signal peptide" evidence="1">
    <location>
        <begin position="1"/>
        <end position="19"/>
    </location>
</feature>
<gene>
    <name evidence="2" type="ORF">GCM10011339_26890</name>
</gene>
<name>A0ABQ1V3D2_9BACT</name>
<dbReference type="InterPro" id="IPR011652">
    <property type="entry name" value="MORN_2"/>
</dbReference>
<feature type="chain" id="PRO_5045082202" description="Antitoxin component YwqK of the YwqJK toxin-antitoxin module" evidence="1">
    <location>
        <begin position="20"/>
        <end position="886"/>
    </location>
</feature>
<accession>A0ABQ1V3D2</accession>
<reference evidence="3" key="1">
    <citation type="journal article" date="2019" name="Int. J. Syst. Evol. Microbiol.">
        <title>The Global Catalogue of Microorganisms (GCM) 10K type strain sequencing project: providing services to taxonomists for standard genome sequencing and annotation.</title>
        <authorList>
            <consortium name="The Broad Institute Genomics Platform"/>
            <consortium name="The Broad Institute Genome Sequencing Center for Infectious Disease"/>
            <person name="Wu L."/>
            <person name="Ma J."/>
        </authorList>
    </citation>
    <scope>NUCLEOTIDE SEQUENCE [LARGE SCALE GENOMIC DNA]</scope>
    <source>
        <strain evidence="3">CGMCC 1.15407</strain>
    </source>
</reference>
<evidence type="ECO:0000256" key="1">
    <source>
        <dbReference type="SAM" id="SignalP"/>
    </source>
</evidence>
<evidence type="ECO:0000313" key="2">
    <source>
        <dbReference type="EMBL" id="GGF36989.1"/>
    </source>
</evidence>
<dbReference type="Proteomes" id="UP000647339">
    <property type="component" value="Unassembled WGS sequence"/>
</dbReference>
<organism evidence="2 3">
    <name type="scientific">Echinicola rosea</name>
    <dbReference type="NCBI Taxonomy" id="1807691"/>
    <lineage>
        <taxon>Bacteria</taxon>
        <taxon>Pseudomonadati</taxon>
        <taxon>Bacteroidota</taxon>
        <taxon>Cytophagia</taxon>
        <taxon>Cytophagales</taxon>
        <taxon>Cyclobacteriaceae</taxon>
        <taxon>Echinicola</taxon>
    </lineage>
</organism>
<comment type="caution">
    <text evidence="2">The sequence shown here is derived from an EMBL/GenBank/DDBJ whole genome shotgun (WGS) entry which is preliminary data.</text>
</comment>
<dbReference type="Pfam" id="PF07661">
    <property type="entry name" value="MORN_2"/>
    <property type="match status" value="2"/>
</dbReference>
<dbReference type="Gene3D" id="2.20.110.10">
    <property type="entry name" value="Histone H3 K4-specific methyltransferase SET7/9 N-terminal domain"/>
    <property type="match status" value="1"/>
</dbReference>
<dbReference type="Gene3D" id="3.90.930.1">
    <property type="match status" value="3"/>
</dbReference>
<keyword evidence="1" id="KW-0732">Signal</keyword>
<dbReference type="EMBL" id="BMIU01000013">
    <property type="protein sequence ID" value="GGF36989.1"/>
    <property type="molecule type" value="Genomic_DNA"/>
</dbReference>
<keyword evidence="3" id="KW-1185">Reference proteome</keyword>
<proteinExistence type="predicted"/>
<evidence type="ECO:0000313" key="3">
    <source>
        <dbReference type="Proteomes" id="UP000647339"/>
    </source>
</evidence>